<dbReference type="Gene3D" id="2.120.10.80">
    <property type="entry name" value="Kelch-type beta propeller"/>
    <property type="match status" value="1"/>
</dbReference>
<feature type="compositionally biased region" description="Basic and acidic residues" evidence="1">
    <location>
        <begin position="13"/>
        <end position="22"/>
    </location>
</feature>
<dbReference type="Proteomes" id="UP000885672">
    <property type="component" value="Unassembled WGS sequence"/>
</dbReference>
<gene>
    <name evidence="3" type="ORF">ENN51_05845</name>
</gene>
<sequence length="364" mass="40555">MPWQQHPRWSRRAPKDGARGVSDESGGLYVLQGNRSLAFWRYDIGADGWEILPDVPAGPAGRPVVGGSDLVHVRVDDEAHVYLLKGRTGEFYRYDIAAGEWQELPAAPVGIKGRWDRGSWLVHDGMGTIYAHKARYTRSMPEPHHELWLFDVRAGSWEQAARSGLPLIGWHGNRRRAKRSRDGSGAGWFDGAIWSLKGGNSQQYFRYDPGRNRWHEEEPIDSPGSANRRRMVKDGGHFVAYPRGRAFYALKGNKTVEFWRYRLAPEGWTPGGGQSVAGQLAEERFSVGPNPVRGASVRLNWNLAAERSVRTSVFDAAGRLVKRLELGSARGGNARLDISGLAVGTYLVRLDGSHAPTQKLVVQR</sequence>
<feature type="region of interest" description="Disordered" evidence="1">
    <location>
        <begin position="1"/>
        <end position="22"/>
    </location>
</feature>
<feature type="domain" description="Secretion system C-terminal sorting" evidence="2">
    <location>
        <begin position="289"/>
        <end position="362"/>
    </location>
</feature>
<dbReference type="InterPro" id="IPR015915">
    <property type="entry name" value="Kelch-typ_b-propeller"/>
</dbReference>
<comment type="caution">
    <text evidence="3">The sequence shown here is derived from an EMBL/GenBank/DDBJ whole genome shotgun (WGS) entry which is preliminary data.</text>
</comment>
<name>A0A7V0XF62_UNCW3</name>
<dbReference type="SUPFAM" id="SSF117281">
    <property type="entry name" value="Kelch motif"/>
    <property type="match status" value="1"/>
</dbReference>
<proteinExistence type="predicted"/>
<dbReference type="EMBL" id="DSBX01000219">
    <property type="protein sequence ID" value="HDQ99787.1"/>
    <property type="molecule type" value="Genomic_DNA"/>
</dbReference>
<organism evidence="3">
    <name type="scientific">candidate division WOR-3 bacterium</name>
    <dbReference type="NCBI Taxonomy" id="2052148"/>
    <lineage>
        <taxon>Bacteria</taxon>
        <taxon>Bacteria division WOR-3</taxon>
    </lineage>
</organism>
<dbReference type="Pfam" id="PF18962">
    <property type="entry name" value="Por_Secre_tail"/>
    <property type="match status" value="1"/>
</dbReference>
<protein>
    <submittedName>
        <fullName evidence="3">T9SS type A sorting domain-containing protein</fullName>
    </submittedName>
</protein>
<evidence type="ECO:0000256" key="1">
    <source>
        <dbReference type="SAM" id="MobiDB-lite"/>
    </source>
</evidence>
<accession>A0A7V0XF62</accession>
<dbReference type="AlphaFoldDB" id="A0A7V0XF62"/>
<evidence type="ECO:0000313" key="3">
    <source>
        <dbReference type="EMBL" id="HDQ99787.1"/>
    </source>
</evidence>
<evidence type="ECO:0000259" key="2">
    <source>
        <dbReference type="Pfam" id="PF18962"/>
    </source>
</evidence>
<dbReference type="NCBIfam" id="TIGR04183">
    <property type="entry name" value="Por_Secre_tail"/>
    <property type="match status" value="1"/>
</dbReference>
<reference evidence="3" key="1">
    <citation type="journal article" date="2020" name="mSystems">
        <title>Genome- and Community-Level Interaction Insights into Carbon Utilization and Element Cycling Functions of Hydrothermarchaeota in Hydrothermal Sediment.</title>
        <authorList>
            <person name="Zhou Z."/>
            <person name="Liu Y."/>
            <person name="Xu W."/>
            <person name="Pan J."/>
            <person name="Luo Z.H."/>
            <person name="Li M."/>
        </authorList>
    </citation>
    <scope>NUCLEOTIDE SEQUENCE [LARGE SCALE GENOMIC DNA]</scope>
    <source>
        <strain evidence="3">SpSt-1182</strain>
    </source>
</reference>
<dbReference type="InterPro" id="IPR026444">
    <property type="entry name" value="Secre_tail"/>
</dbReference>